<dbReference type="Proteomes" id="UP000078397">
    <property type="component" value="Unassembled WGS sequence"/>
</dbReference>
<protein>
    <submittedName>
        <fullName evidence="2">Uncharacterized protein</fullName>
    </submittedName>
</protein>
<dbReference type="GeneID" id="33937011"/>
<name>A0A219API7_METCM</name>
<organism evidence="2 3">
    <name type="scientific">Pochonia chlamydosporia 170</name>
    <dbReference type="NCBI Taxonomy" id="1380566"/>
    <lineage>
        <taxon>Eukaryota</taxon>
        <taxon>Fungi</taxon>
        <taxon>Dikarya</taxon>
        <taxon>Ascomycota</taxon>
        <taxon>Pezizomycotina</taxon>
        <taxon>Sordariomycetes</taxon>
        <taxon>Hypocreomycetidae</taxon>
        <taxon>Hypocreales</taxon>
        <taxon>Clavicipitaceae</taxon>
        <taxon>Pochonia</taxon>
    </lineage>
</organism>
<dbReference type="AlphaFoldDB" id="A0A219API7"/>
<accession>A0A219API7</accession>
<gene>
    <name evidence="2" type="ORF">VFPPC_18149</name>
</gene>
<evidence type="ECO:0000256" key="1">
    <source>
        <dbReference type="SAM" id="MobiDB-lite"/>
    </source>
</evidence>
<evidence type="ECO:0000313" key="3">
    <source>
        <dbReference type="Proteomes" id="UP000078397"/>
    </source>
</evidence>
<keyword evidence="3" id="KW-1185">Reference proteome</keyword>
<feature type="region of interest" description="Disordered" evidence="1">
    <location>
        <begin position="41"/>
        <end position="112"/>
    </location>
</feature>
<comment type="caution">
    <text evidence="2">The sequence shown here is derived from an EMBL/GenBank/DDBJ whole genome shotgun (WGS) entry which is preliminary data.</text>
</comment>
<evidence type="ECO:0000313" key="2">
    <source>
        <dbReference type="EMBL" id="OWT42736.1"/>
    </source>
</evidence>
<dbReference type="EMBL" id="LSBJ02000007">
    <property type="protein sequence ID" value="OWT42736.1"/>
    <property type="molecule type" value="Genomic_DNA"/>
</dbReference>
<sequence>MWFAKLPQAHHSLRLGVKKLMPAAYLQTATAPAQPFSMSRSIAWPKKNSPQTVASSPIHKPQPTESEEDVTADRSPVDPLHSPKSVNSKSKPAATGNFKASGGNRKQTTKFN</sequence>
<dbReference type="OrthoDB" id="4941104at2759"/>
<dbReference type="KEGG" id="pchm:VFPPC_18149"/>
<proteinExistence type="predicted"/>
<reference evidence="2 3" key="1">
    <citation type="journal article" date="2016" name="PLoS Pathog.">
        <title>Biosynthesis of antibiotic leucinostatins in bio-control fungus Purpureocillium lilacinum and their inhibition on phytophthora revealed by genome mining.</title>
        <authorList>
            <person name="Wang G."/>
            <person name="Liu Z."/>
            <person name="Lin R."/>
            <person name="Li E."/>
            <person name="Mao Z."/>
            <person name="Ling J."/>
            <person name="Yang Y."/>
            <person name="Yin W.B."/>
            <person name="Xie B."/>
        </authorList>
    </citation>
    <scope>NUCLEOTIDE SEQUENCE [LARGE SCALE GENOMIC DNA]</scope>
    <source>
        <strain evidence="2">170</strain>
    </source>
</reference>
<dbReference type="RefSeq" id="XP_022285216.1">
    <property type="nucleotide sequence ID" value="XM_022429804.1"/>
</dbReference>